<evidence type="ECO:0000313" key="6">
    <source>
        <dbReference type="EMBL" id="KAK1424291.1"/>
    </source>
</evidence>
<dbReference type="Pfam" id="PF00097">
    <property type="entry name" value="zf-C3HC4"/>
    <property type="match status" value="1"/>
</dbReference>
<dbReference type="InterPro" id="IPR013083">
    <property type="entry name" value="Znf_RING/FYVE/PHD"/>
</dbReference>
<comment type="caution">
    <text evidence="6">The sequence shown here is derived from an EMBL/GenBank/DDBJ whole genome shotgun (WGS) entry which is preliminary data.</text>
</comment>
<dbReference type="AlphaFoldDB" id="A0AAD8NXG7"/>
<gene>
    <name evidence="6" type="ORF">QVD17_19617</name>
</gene>
<dbReference type="Proteomes" id="UP001229421">
    <property type="component" value="Unassembled WGS sequence"/>
</dbReference>
<keyword evidence="2 4" id="KW-0863">Zinc-finger</keyword>
<reference evidence="6" key="1">
    <citation type="journal article" date="2023" name="bioRxiv">
        <title>Improved chromosome-level genome assembly for marigold (Tagetes erecta).</title>
        <authorList>
            <person name="Jiang F."/>
            <person name="Yuan L."/>
            <person name="Wang S."/>
            <person name="Wang H."/>
            <person name="Xu D."/>
            <person name="Wang A."/>
            <person name="Fan W."/>
        </authorList>
    </citation>
    <scope>NUCLEOTIDE SEQUENCE</scope>
    <source>
        <strain evidence="6">WSJ</strain>
        <tissue evidence="6">Leaf</tissue>
    </source>
</reference>
<dbReference type="PANTHER" id="PTHR46629">
    <property type="entry name" value="OS01G0917900 PROTEIN"/>
    <property type="match status" value="1"/>
</dbReference>
<dbReference type="GO" id="GO:0008270">
    <property type="term" value="F:zinc ion binding"/>
    <property type="evidence" value="ECO:0007669"/>
    <property type="project" value="UniProtKB-KW"/>
</dbReference>
<evidence type="ECO:0000256" key="4">
    <source>
        <dbReference type="PROSITE-ProRule" id="PRU00175"/>
    </source>
</evidence>
<evidence type="ECO:0000256" key="1">
    <source>
        <dbReference type="ARBA" id="ARBA00022723"/>
    </source>
</evidence>
<dbReference type="InterPro" id="IPR018957">
    <property type="entry name" value="Znf_C3HC4_RING-type"/>
</dbReference>
<dbReference type="CDD" id="cd16449">
    <property type="entry name" value="RING-HC"/>
    <property type="match status" value="1"/>
</dbReference>
<dbReference type="SMART" id="SM00184">
    <property type="entry name" value="RING"/>
    <property type="match status" value="1"/>
</dbReference>
<evidence type="ECO:0000256" key="3">
    <source>
        <dbReference type="ARBA" id="ARBA00022833"/>
    </source>
</evidence>
<dbReference type="EMBL" id="JAUHHV010000005">
    <property type="protein sequence ID" value="KAK1424291.1"/>
    <property type="molecule type" value="Genomic_DNA"/>
</dbReference>
<keyword evidence="7" id="KW-1185">Reference proteome</keyword>
<proteinExistence type="predicted"/>
<protein>
    <recommendedName>
        <fullName evidence="5">RING-type domain-containing protein</fullName>
    </recommendedName>
</protein>
<sequence length="311" mass="34545">MQEDCPQPNHTREESNLAQEDEELSLLMSIIEDIEKSRIVNNQSQQPKMVVMLVKEVDSYVSSRTVPVETETERRKNTLVDLLTETTMNGGDHLRRRKSLHERLGLKSIVCCGSTWGFGASAMTTQTDEDDEENDVVESVNQQILIGTRNLNTPVQLEPVTSSNLNSSRDFISVTGPPTSIDVNSDPECTFTSPRMNLADALAAERQLRSTVVASDDIQANESSTEDEKPLKMSLMRLLEENEMDGQDEEMEGLSKDEMCCVCMGRKKGAALIPCGHTFCRVCCRELWLNRGMEVGPAKACAVKVVVKALV</sequence>
<accession>A0AAD8NXG7</accession>
<dbReference type="SUPFAM" id="SSF57850">
    <property type="entry name" value="RING/U-box"/>
    <property type="match status" value="1"/>
</dbReference>
<evidence type="ECO:0000313" key="7">
    <source>
        <dbReference type="Proteomes" id="UP001229421"/>
    </source>
</evidence>
<dbReference type="PROSITE" id="PS50089">
    <property type="entry name" value="ZF_RING_2"/>
    <property type="match status" value="1"/>
</dbReference>
<dbReference type="Gene3D" id="3.30.40.10">
    <property type="entry name" value="Zinc/RING finger domain, C3HC4 (zinc finger)"/>
    <property type="match status" value="1"/>
</dbReference>
<keyword evidence="1" id="KW-0479">Metal-binding</keyword>
<name>A0AAD8NXG7_TARER</name>
<evidence type="ECO:0000256" key="2">
    <source>
        <dbReference type="ARBA" id="ARBA00022771"/>
    </source>
</evidence>
<feature type="domain" description="RING-type" evidence="5">
    <location>
        <begin position="260"/>
        <end position="301"/>
    </location>
</feature>
<dbReference type="InterPro" id="IPR001841">
    <property type="entry name" value="Znf_RING"/>
</dbReference>
<evidence type="ECO:0000259" key="5">
    <source>
        <dbReference type="PROSITE" id="PS50089"/>
    </source>
</evidence>
<organism evidence="6 7">
    <name type="scientific">Tagetes erecta</name>
    <name type="common">African marigold</name>
    <dbReference type="NCBI Taxonomy" id="13708"/>
    <lineage>
        <taxon>Eukaryota</taxon>
        <taxon>Viridiplantae</taxon>
        <taxon>Streptophyta</taxon>
        <taxon>Embryophyta</taxon>
        <taxon>Tracheophyta</taxon>
        <taxon>Spermatophyta</taxon>
        <taxon>Magnoliopsida</taxon>
        <taxon>eudicotyledons</taxon>
        <taxon>Gunneridae</taxon>
        <taxon>Pentapetalae</taxon>
        <taxon>asterids</taxon>
        <taxon>campanulids</taxon>
        <taxon>Asterales</taxon>
        <taxon>Asteraceae</taxon>
        <taxon>Asteroideae</taxon>
        <taxon>Heliantheae alliance</taxon>
        <taxon>Tageteae</taxon>
        <taxon>Tagetes</taxon>
    </lineage>
</organism>
<keyword evidence="3" id="KW-0862">Zinc</keyword>